<dbReference type="PANTHER" id="PTHR43765:SF2">
    <property type="entry name" value="2-DEHYDROPANTOATE 2-REDUCTASE"/>
    <property type="match status" value="1"/>
</dbReference>
<comment type="function">
    <text evidence="10">Catalyzes the NADPH-dependent reduction of ketopantoate into pantoic acid.</text>
</comment>
<evidence type="ECO:0000259" key="11">
    <source>
        <dbReference type="Pfam" id="PF02558"/>
    </source>
</evidence>
<keyword evidence="6 10" id="KW-0521">NADP</keyword>
<evidence type="ECO:0000256" key="4">
    <source>
        <dbReference type="ARBA" id="ARBA00019465"/>
    </source>
</evidence>
<evidence type="ECO:0000256" key="7">
    <source>
        <dbReference type="ARBA" id="ARBA00023002"/>
    </source>
</evidence>
<dbReference type="PANTHER" id="PTHR43765">
    <property type="entry name" value="2-DEHYDROPANTOATE 2-REDUCTASE-RELATED"/>
    <property type="match status" value="1"/>
</dbReference>
<dbReference type="SUPFAM" id="SSF48179">
    <property type="entry name" value="6-phosphogluconate dehydrogenase C-terminal domain-like"/>
    <property type="match status" value="1"/>
</dbReference>
<evidence type="ECO:0000259" key="12">
    <source>
        <dbReference type="Pfam" id="PF08546"/>
    </source>
</evidence>
<accession>A0A7Y5AST0</accession>
<dbReference type="InterPro" id="IPR050838">
    <property type="entry name" value="Ketopantoate_reductase"/>
</dbReference>
<dbReference type="InterPro" id="IPR003710">
    <property type="entry name" value="ApbA"/>
</dbReference>
<protein>
    <recommendedName>
        <fullName evidence="4 10">2-dehydropantoate 2-reductase</fullName>
        <ecNumber evidence="3 10">1.1.1.169</ecNumber>
    </recommendedName>
    <alternativeName>
        <fullName evidence="8 10">Ketopantoate reductase</fullName>
    </alternativeName>
</protein>
<evidence type="ECO:0000256" key="9">
    <source>
        <dbReference type="ARBA" id="ARBA00048793"/>
    </source>
</evidence>
<dbReference type="Pfam" id="PF08546">
    <property type="entry name" value="ApbA_C"/>
    <property type="match status" value="1"/>
</dbReference>
<dbReference type="Gene3D" id="3.40.50.720">
    <property type="entry name" value="NAD(P)-binding Rossmann-like Domain"/>
    <property type="match status" value="1"/>
</dbReference>
<comment type="similarity">
    <text evidence="2 10">Belongs to the ketopantoate reductase family.</text>
</comment>
<dbReference type="GO" id="GO:0050661">
    <property type="term" value="F:NADP binding"/>
    <property type="evidence" value="ECO:0007669"/>
    <property type="project" value="TreeGrafter"/>
</dbReference>
<comment type="catalytic activity">
    <reaction evidence="9 10">
        <text>(R)-pantoate + NADP(+) = 2-dehydropantoate + NADPH + H(+)</text>
        <dbReference type="Rhea" id="RHEA:16233"/>
        <dbReference type="ChEBI" id="CHEBI:11561"/>
        <dbReference type="ChEBI" id="CHEBI:15378"/>
        <dbReference type="ChEBI" id="CHEBI:15980"/>
        <dbReference type="ChEBI" id="CHEBI:57783"/>
        <dbReference type="ChEBI" id="CHEBI:58349"/>
        <dbReference type="EC" id="1.1.1.169"/>
    </reaction>
</comment>
<gene>
    <name evidence="13" type="ORF">HRH59_15240</name>
</gene>
<dbReference type="InterPro" id="IPR013752">
    <property type="entry name" value="KPA_reductase"/>
</dbReference>
<sequence>MFLPGSRPVAQNTSTQPALSWNIVGRGAIGLLAASRLQLAGYKPGLWLHQPAIVDIQFQQQPLQFLSATPPLQAVLIPVKSYAVFDAVKTLQPFLTEDAQLVLSHNGMGTIPEVLPLLLPTQGLWFLTTTHGALKQQDAILHTGNGHSVLAPLNAAASRHTTAVAQAMDIALGPLAVAADIEPFLWQKLAINAVINPLTALHNCKNGALAQPQYQQQIKAILHEVCQVATAAGYPLQPALVQQNVMQVIERTAENFSSMQQDVVHQRRTETNAISGFIVAQAARFNIAVPHNSQLQQQLLQLQQRYCR</sequence>
<comment type="caution">
    <text evidence="13">The sequence shown here is derived from an EMBL/GenBank/DDBJ whole genome shotgun (WGS) entry which is preliminary data.</text>
</comment>
<evidence type="ECO:0000256" key="10">
    <source>
        <dbReference type="RuleBase" id="RU362068"/>
    </source>
</evidence>
<dbReference type="InterPro" id="IPR008927">
    <property type="entry name" value="6-PGluconate_DH-like_C_sf"/>
</dbReference>
<dbReference type="Pfam" id="PF02558">
    <property type="entry name" value="ApbA"/>
    <property type="match status" value="1"/>
</dbReference>
<dbReference type="InterPro" id="IPR013328">
    <property type="entry name" value="6PGD_dom2"/>
</dbReference>
<dbReference type="AlphaFoldDB" id="A0A7Y5AST0"/>
<evidence type="ECO:0000313" key="14">
    <source>
        <dbReference type="Proteomes" id="UP000523161"/>
    </source>
</evidence>
<dbReference type="InterPro" id="IPR013332">
    <property type="entry name" value="KPR_N"/>
</dbReference>
<evidence type="ECO:0000256" key="5">
    <source>
        <dbReference type="ARBA" id="ARBA00022655"/>
    </source>
</evidence>
<evidence type="ECO:0000256" key="6">
    <source>
        <dbReference type="ARBA" id="ARBA00022857"/>
    </source>
</evidence>
<comment type="pathway">
    <text evidence="1 10">Cofactor biosynthesis; (R)-pantothenate biosynthesis; (R)-pantoate from 3-methyl-2-oxobutanoate: step 2/2.</text>
</comment>
<evidence type="ECO:0000256" key="3">
    <source>
        <dbReference type="ARBA" id="ARBA00013014"/>
    </source>
</evidence>
<keyword evidence="7 10" id="KW-0560">Oxidoreductase</keyword>
<dbReference type="NCBIfam" id="TIGR00745">
    <property type="entry name" value="apbA_panE"/>
    <property type="match status" value="1"/>
</dbReference>
<dbReference type="EC" id="1.1.1.169" evidence="3 10"/>
<reference evidence="13 14" key="1">
    <citation type="submission" date="2020-06" db="EMBL/GenBank/DDBJ databases">
        <title>Rheinheimera sp. nov., a marine bacterium isolated from coastal.</title>
        <authorList>
            <person name="Yu Q."/>
            <person name="Qi Y."/>
            <person name="Pu J."/>
        </authorList>
    </citation>
    <scope>NUCLEOTIDE SEQUENCE [LARGE SCALE GENOMIC DNA]</scope>
    <source>
        <strain evidence="13 14">YQF-2</strain>
    </source>
</reference>
<evidence type="ECO:0000256" key="8">
    <source>
        <dbReference type="ARBA" id="ARBA00032024"/>
    </source>
</evidence>
<evidence type="ECO:0000313" key="13">
    <source>
        <dbReference type="EMBL" id="NRQ43902.1"/>
    </source>
</evidence>
<feature type="domain" description="Ketopantoate reductase N-terminal" evidence="11">
    <location>
        <begin position="23"/>
        <end position="153"/>
    </location>
</feature>
<evidence type="ECO:0000256" key="1">
    <source>
        <dbReference type="ARBA" id="ARBA00004994"/>
    </source>
</evidence>
<dbReference type="GO" id="GO:0015940">
    <property type="term" value="P:pantothenate biosynthetic process"/>
    <property type="evidence" value="ECO:0007669"/>
    <property type="project" value="UniProtKB-UniPathway"/>
</dbReference>
<dbReference type="Gene3D" id="1.10.1040.10">
    <property type="entry name" value="N-(1-d-carboxylethyl)-l-norvaline Dehydrogenase, domain 2"/>
    <property type="match status" value="1"/>
</dbReference>
<organism evidence="13 14">
    <name type="scientific">Rheinheimera lutimaris</name>
    <dbReference type="NCBI Taxonomy" id="2740584"/>
    <lineage>
        <taxon>Bacteria</taxon>
        <taxon>Pseudomonadati</taxon>
        <taxon>Pseudomonadota</taxon>
        <taxon>Gammaproteobacteria</taxon>
        <taxon>Chromatiales</taxon>
        <taxon>Chromatiaceae</taxon>
        <taxon>Rheinheimera</taxon>
    </lineage>
</organism>
<dbReference type="FunFam" id="1.10.1040.10:FF:000017">
    <property type="entry name" value="2-dehydropantoate 2-reductase"/>
    <property type="match status" value="1"/>
</dbReference>
<evidence type="ECO:0000256" key="2">
    <source>
        <dbReference type="ARBA" id="ARBA00007870"/>
    </source>
</evidence>
<keyword evidence="5 10" id="KW-0566">Pantothenate biosynthesis</keyword>
<dbReference type="UniPathway" id="UPA00028">
    <property type="reaction ID" value="UER00004"/>
</dbReference>
<dbReference type="GO" id="GO:0005737">
    <property type="term" value="C:cytoplasm"/>
    <property type="evidence" value="ECO:0007669"/>
    <property type="project" value="TreeGrafter"/>
</dbReference>
<dbReference type="EMBL" id="JABSOD010000019">
    <property type="protein sequence ID" value="NRQ43902.1"/>
    <property type="molecule type" value="Genomic_DNA"/>
</dbReference>
<keyword evidence="14" id="KW-1185">Reference proteome</keyword>
<dbReference type="Proteomes" id="UP000523161">
    <property type="component" value="Unassembled WGS sequence"/>
</dbReference>
<dbReference type="InterPro" id="IPR036291">
    <property type="entry name" value="NAD(P)-bd_dom_sf"/>
</dbReference>
<name>A0A7Y5AST0_9GAMM</name>
<proteinExistence type="inferred from homology"/>
<dbReference type="GO" id="GO:0008677">
    <property type="term" value="F:2-dehydropantoate 2-reductase activity"/>
    <property type="evidence" value="ECO:0007669"/>
    <property type="project" value="UniProtKB-EC"/>
</dbReference>
<feature type="domain" description="Ketopantoate reductase C-terminal" evidence="12">
    <location>
        <begin position="180"/>
        <end position="301"/>
    </location>
</feature>
<dbReference type="SUPFAM" id="SSF51735">
    <property type="entry name" value="NAD(P)-binding Rossmann-fold domains"/>
    <property type="match status" value="1"/>
</dbReference>